<gene>
    <name evidence="3" type="ORF">INT45_006538</name>
</gene>
<name>A0A8H7RKV0_9FUNG</name>
<evidence type="ECO:0000259" key="2">
    <source>
        <dbReference type="Pfam" id="PF12550"/>
    </source>
</evidence>
<dbReference type="GO" id="GO:0000978">
    <property type="term" value="F:RNA polymerase II cis-regulatory region sequence-specific DNA binding"/>
    <property type="evidence" value="ECO:0007669"/>
    <property type="project" value="TreeGrafter"/>
</dbReference>
<evidence type="ECO:0000313" key="4">
    <source>
        <dbReference type="Proteomes" id="UP000646827"/>
    </source>
</evidence>
<dbReference type="PANTHER" id="PTHR37784">
    <property type="entry name" value="PROTEIN MSN1"/>
    <property type="match status" value="1"/>
</dbReference>
<feature type="region of interest" description="Disordered" evidence="1">
    <location>
        <begin position="1"/>
        <end position="46"/>
    </location>
</feature>
<evidence type="ECO:0000256" key="1">
    <source>
        <dbReference type="SAM" id="MobiDB-lite"/>
    </source>
</evidence>
<dbReference type="EMBL" id="JAEPRB010000730">
    <property type="protein sequence ID" value="KAG2212809.1"/>
    <property type="molecule type" value="Genomic_DNA"/>
</dbReference>
<dbReference type="PANTHER" id="PTHR37784:SF2">
    <property type="entry name" value="HIGH-OSMOLARITY-INDUCED TRANSCRIPTION PROTEIN 1"/>
    <property type="match status" value="1"/>
</dbReference>
<dbReference type="GO" id="GO:0060963">
    <property type="term" value="P:positive regulation of ribosomal protein gene transcription by RNA polymerase II"/>
    <property type="evidence" value="ECO:0007669"/>
    <property type="project" value="TreeGrafter"/>
</dbReference>
<dbReference type="Proteomes" id="UP000646827">
    <property type="component" value="Unassembled WGS sequence"/>
</dbReference>
<protein>
    <recommendedName>
        <fullName evidence="2">Transcription activator GCR1-like domain-containing protein</fullName>
    </recommendedName>
</protein>
<dbReference type="Pfam" id="PF12550">
    <property type="entry name" value="GCR1_C"/>
    <property type="match status" value="1"/>
</dbReference>
<dbReference type="GO" id="GO:0000981">
    <property type="term" value="F:DNA-binding transcription factor activity, RNA polymerase II-specific"/>
    <property type="evidence" value="ECO:0007669"/>
    <property type="project" value="TreeGrafter"/>
</dbReference>
<keyword evidence="4" id="KW-1185">Reference proteome</keyword>
<comment type="caution">
    <text evidence="3">The sequence shown here is derived from an EMBL/GenBank/DDBJ whole genome shotgun (WGS) entry which is preliminary data.</text>
</comment>
<reference evidence="3 4" key="1">
    <citation type="submission" date="2020-12" db="EMBL/GenBank/DDBJ databases">
        <title>Metabolic potential, ecology and presence of endohyphal bacteria is reflected in genomic diversity of Mucoromycotina.</title>
        <authorList>
            <person name="Muszewska A."/>
            <person name="Okrasinska A."/>
            <person name="Steczkiewicz K."/>
            <person name="Drgas O."/>
            <person name="Orlowska M."/>
            <person name="Perlinska-Lenart U."/>
            <person name="Aleksandrzak-Piekarczyk T."/>
            <person name="Szatraj K."/>
            <person name="Zielenkiewicz U."/>
            <person name="Pilsyk S."/>
            <person name="Malc E."/>
            <person name="Mieczkowski P."/>
            <person name="Kruszewska J.S."/>
            <person name="Biernat P."/>
            <person name="Pawlowska J."/>
        </authorList>
    </citation>
    <scope>NUCLEOTIDE SEQUENCE [LARGE SCALE GENOMIC DNA]</scope>
    <source>
        <strain evidence="3 4">CBS 142.35</strain>
    </source>
</reference>
<dbReference type="InterPro" id="IPR022210">
    <property type="entry name" value="TF_GCR1-like"/>
</dbReference>
<sequence>MITTAGEVAQDSSDHTFADDSPSLPSSSVPSSSVSSSLSSSSPPQYTLNREFCTVTDVWREYDHGVVGNPSVRSLEEYPAPYFEVEKGLFLLYHLVSGVSGDGIEKYLPQ</sequence>
<feature type="non-terminal residue" evidence="3">
    <location>
        <position position="110"/>
    </location>
</feature>
<feature type="domain" description="Transcription activator GCR1-like" evidence="2">
    <location>
        <begin position="46"/>
        <end position="77"/>
    </location>
</feature>
<dbReference type="InterPro" id="IPR052146">
    <property type="entry name" value="HOT1"/>
</dbReference>
<evidence type="ECO:0000313" key="3">
    <source>
        <dbReference type="EMBL" id="KAG2212809.1"/>
    </source>
</evidence>
<organism evidence="3 4">
    <name type="scientific">Circinella minor</name>
    <dbReference type="NCBI Taxonomy" id="1195481"/>
    <lineage>
        <taxon>Eukaryota</taxon>
        <taxon>Fungi</taxon>
        <taxon>Fungi incertae sedis</taxon>
        <taxon>Mucoromycota</taxon>
        <taxon>Mucoromycotina</taxon>
        <taxon>Mucoromycetes</taxon>
        <taxon>Mucorales</taxon>
        <taxon>Lichtheimiaceae</taxon>
        <taxon>Circinella</taxon>
    </lineage>
</organism>
<dbReference type="AlphaFoldDB" id="A0A8H7RKV0"/>
<proteinExistence type="predicted"/>
<accession>A0A8H7RKV0</accession>
<feature type="compositionally biased region" description="Low complexity" evidence="1">
    <location>
        <begin position="21"/>
        <end position="44"/>
    </location>
</feature>